<proteinExistence type="inferred from homology"/>
<dbReference type="OrthoDB" id="406864at2759"/>
<evidence type="ECO:0000256" key="7">
    <source>
        <dbReference type="ARBA" id="ARBA00023180"/>
    </source>
</evidence>
<dbReference type="GeneID" id="37023026"/>
<accession>A0A316V4J7</accession>
<dbReference type="GO" id="GO:0046556">
    <property type="term" value="F:alpha-L-arabinofuranosidase activity"/>
    <property type="evidence" value="ECO:0007669"/>
    <property type="project" value="UniProtKB-EC"/>
</dbReference>
<evidence type="ECO:0000259" key="8">
    <source>
        <dbReference type="SMART" id="SM00813"/>
    </source>
</evidence>
<dbReference type="GO" id="GO:0046373">
    <property type="term" value="P:L-arabinose metabolic process"/>
    <property type="evidence" value="ECO:0007669"/>
    <property type="project" value="InterPro"/>
</dbReference>
<dbReference type="RefSeq" id="XP_025351713.1">
    <property type="nucleotide sequence ID" value="XM_025501245.1"/>
</dbReference>
<dbReference type="AlphaFoldDB" id="A0A316V4J7"/>
<keyword evidence="6 9" id="KW-0378">Hydrolase</keyword>
<dbReference type="Pfam" id="PF06964">
    <property type="entry name" value="Alpha-L-AF_C"/>
    <property type="match status" value="1"/>
</dbReference>
<dbReference type="Proteomes" id="UP000245771">
    <property type="component" value="Unassembled WGS sequence"/>
</dbReference>
<evidence type="ECO:0000256" key="2">
    <source>
        <dbReference type="ARBA" id="ARBA00004834"/>
    </source>
</evidence>
<dbReference type="SUPFAM" id="SSF51011">
    <property type="entry name" value="Glycosyl hydrolase domain"/>
    <property type="match status" value="1"/>
</dbReference>
<evidence type="ECO:0000256" key="4">
    <source>
        <dbReference type="ARBA" id="ARBA00012670"/>
    </source>
</evidence>
<dbReference type="UniPathway" id="UPA00667"/>
<dbReference type="EMBL" id="KZ819609">
    <property type="protein sequence ID" value="PWN31411.1"/>
    <property type="molecule type" value="Genomic_DNA"/>
</dbReference>
<comment type="pathway">
    <text evidence="2">Glycan metabolism; L-arabinan degradation.</text>
</comment>
<dbReference type="STRING" id="1280837.A0A316V4J7"/>
<dbReference type="InterPro" id="IPR017853">
    <property type="entry name" value="GH"/>
</dbReference>
<dbReference type="PANTHER" id="PTHR31776">
    <property type="entry name" value="ALPHA-L-ARABINOFURANOSIDASE 1"/>
    <property type="match status" value="1"/>
</dbReference>
<dbReference type="EC" id="3.2.1.55" evidence="4"/>
<evidence type="ECO:0000256" key="5">
    <source>
        <dbReference type="ARBA" id="ARBA00022729"/>
    </source>
</evidence>
<reference evidence="9 10" key="1">
    <citation type="journal article" date="2018" name="Mol. Biol. Evol.">
        <title>Broad Genomic Sampling Reveals a Smut Pathogenic Ancestry of the Fungal Clade Ustilaginomycotina.</title>
        <authorList>
            <person name="Kijpornyongpan T."/>
            <person name="Mondo S.J."/>
            <person name="Barry K."/>
            <person name="Sandor L."/>
            <person name="Lee J."/>
            <person name="Lipzen A."/>
            <person name="Pangilinan J."/>
            <person name="LaButti K."/>
            <person name="Hainaut M."/>
            <person name="Henrissat B."/>
            <person name="Grigoriev I.V."/>
            <person name="Spatafora J.W."/>
            <person name="Aime M.C."/>
        </authorList>
    </citation>
    <scope>NUCLEOTIDE SEQUENCE [LARGE SCALE GENOMIC DNA]</scope>
    <source>
        <strain evidence="9 10">MCA 3882</strain>
    </source>
</reference>
<gene>
    <name evidence="9" type="ORF">FA14DRAFT_182761</name>
</gene>
<dbReference type="InterPro" id="IPR051563">
    <property type="entry name" value="Glycosyl_Hydrolase_51"/>
</dbReference>
<dbReference type="Gene3D" id="3.20.20.80">
    <property type="entry name" value="Glycosidases"/>
    <property type="match status" value="1"/>
</dbReference>
<feature type="domain" description="Alpha-L-arabinofuranosidase C-terminal" evidence="8">
    <location>
        <begin position="360"/>
        <end position="545"/>
    </location>
</feature>
<dbReference type="InParanoid" id="A0A316V4J7"/>
<evidence type="ECO:0000256" key="1">
    <source>
        <dbReference type="ARBA" id="ARBA00001462"/>
    </source>
</evidence>
<dbReference type="GO" id="GO:0031222">
    <property type="term" value="P:arabinan catabolic process"/>
    <property type="evidence" value="ECO:0007669"/>
    <property type="project" value="UniProtKB-UniPathway"/>
</dbReference>
<sequence length="554" mass="60750">MAANRTTDDKRTSNFLSPSSSGLARAFPLEKRAEAQTLTISGQSVRESKFGLGVFIENNINYGTDGGIYAELIRNRAFQDGGNSDNVGSGTLEFWSENGDASLTLTEESPLSDALPNVFPPTWEGTTARQDLAQLLADLKPIYFRLPGGNTLEGNSLKQRFVWNNTVGSLPTRPGRKGTWAGWDTDGYGLHEAYDLFTKMGAEPILGVFAGYTLNGVAVPQDQLQPYVDSVSDEINYLTDTSGTWADKRTADGQADPWKLPWVEIGNEDYLSTVGNDTYNEYRYDAFSEAVKSANNQPGIISSSAYYTPKDKLQAIDQHDYDVPQSLIQRWSERDSWPRNGTQIPELEFSALNSGLCSGDIYNNECRLKDPTLMGALSEATFMMGLERNGDISFSAMYAPLFKNEASSQWTPDLIAFDILNSVKTTSYYTQYGFGNNRIAQVHNVTATMAPGPVYWSVGTPQEKPDQFVIKLTNVEDSPQDVVIQLENGKAFTLSDEAQLWQMAGTDAQAANTISSPNTIVPTQRAISASDLVNGALHLTLPAYSFAIVNINSS</sequence>
<protein>
    <recommendedName>
        <fullName evidence="4">non-reducing end alpha-L-arabinofuranosidase</fullName>
        <ecNumber evidence="4">3.2.1.55</ecNumber>
    </recommendedName>
</protein>
<evidence type="ECO:0000313" key="10">
    <source>
        <dbReference type="Proteomes" id="UP000245771"/>
    </source>
</evidence>
<dbReference type="PANTHER" id="PTHR31776:SF0">
    <property type="entry name" value="ALPHA-L-ARABINOFURANOSIDASE 1"/>
    <property type="match status" value="1"/>
</dbReference>
<dbReference type="Pfam" id="PF22848">
    <property type="entry name" value="ASD1_dom"/>
    <property type="match status" value="1"/>
</dbReference>
<dbReference type="SUPFAM" id="SSF51445">
    <property type="entry name" value="(Trans)glycosidases"/>
    <property type="match status" value="1"/>
</dbReference>
<comment type="similarity">
    <text evidence="3">Belongs to the glycosyl hydrolase 51 family.</text>
</comment>
<dbReference type="SMART" id="SM00813">
    <property type="entry name" value="Alpha-L-AF_C"/>
    <property type="match status" value="1"/>
</dbReference>
<organism evidence="9 10">
    <name type="scientific">Meira miltonrushii</name>
    <dbReference type="NCBI Taxonomy" id="1280837"/>
    <lineage>
        <taxon>Eukaryota</taxon>
        <taxon>Fungi</taxon>
        <taxon>Dikarya</taxon>
        <taxon>Basidiomycota</taxon>
        <taxon>Ustilaginomycotina</taxon>
        <taxon>Exobasidiomycetes</taxon>
        <taxon>Exobasidiales</taxon>
        <taxon>Brachybasidiaceae</taxon>
        <taxon>Meira</taxon>
    </lineage>
</organism>
<evidence type="ECO:0000256" key="3">
    <source>
        <dbReference type="ARBA" id="ARBA00007186"/>
    </source>
</evidence>
<evidence type="ECO:0000256" key="6">
    <source>
        <dbReference type="ARBA" id="ARBA00022801"/>
    </source>
</evidence>
<keyword evidence="5" id="KW-0732">Signal</keyword>
<keyword evidence="10" id="KW-1185">Reference proteome</keyword>
<evidence type="ECO:0000313" key="9">
    <source>
        <dbReference type="EMBL" id="PWN31411.1"/>
    </source>
</evidence>
<dbReference type="InterPro" id="IPR010720">
    <property type="entry name" value="Alpha-L-AF_C"/>
</dbReference>
<comment type="catalytic activity">
    <reaction evidence="1">
        <text>Hydrolysis of terminal non-reducing alpha-L-arabinofuranoside residues in alpha-L-arabinosides.</text>
        <dbReference type="EC" id="3.2.1.55"/>
    </reaction>
</comment>
<dbReference type="InterPro" id="IPR013780">
    <property type="entry name" value="Glyco_hydro_b"/>
</dbReference>
<dbReference type="InterPro" id="IPR055235">
    <property type="entry name" value="ASD1_cat"/>
</dbReference>
<keyword evidence="7" id="KW-0325">Glycoprotein</keyword>
<name>A0A316V4J7_9BASI</name>
<dbReference type="Gene3D" id="2.60.40.1180">
    <property type="entry name" value="Golgi alpha-mannosidase II"/>
    <property type="match status" value="1"/>
</dbReference>